<evidence type="ECO:0000313" key="1">
    <source>
        <dbReference type="EMBL" id="RLN08541.1"/>
    </source>
</evidence>
<name>A0A3L6RRT5_PANMI</name>
<organism evidence="1 2">
    <name type="scientific">Panicum miliaceum</name>
    <name type="common">Proso millet</name>
    <name type="synonym">Broomcorn millet</name>
    <dbReference type="NCBI Taxonomy" id="4540"/>
    <lineage>
        <taxon>Eukaryota</taxon>
        <taxon>Viridiplantae</taxon>
        <taxon>Streptophyta</taxon>
        <taxon>Embryophyta</taxon>
        <taxon>Tracheophyta</taxon>
        <taxon>Spermatophyta</taxon>
        <taxon>Magnoliopsida</taxon>
        <taxon>Liliopsida</taxon>
        <taxon>Poales</taxon>
        <taxon>Poaceae</taxon>
        <taxon>PACMAD clade</taxon>
        <taxon>Panicoideae</taxon>
        <taxon>Panicodae</taxon>
        <taxon>Paniceae</taxon>
        <taxon>Panicinae</taxon>
        <taxon>Panicum</taxon>
        <taxon>Panicum sect. Panicum</taxon>
    </lineage>
</organism>
<sequence>MAAAAAAFAGKGIATSVISYIINKAFDYLKDNKKDAGLKSTKKRLEELVPQFQVVYKWDLLKKNKACLRPLLHLHCSTLRWHASAGTSRNSIVLYHTCPFTF</sequence>
<keyword evidence="2" id="KW-1185">Reference proteome</keyword>
<dbReference type="EMBL" id="PQIB02000007">
    <property type="protein sequence ID" value="RLN08541.1"/>
    <property type="molecule type" value="Genomic_DNA"/>
</dbReference>
<dbReference type="AlphaFoldDB" id="A0A3L6RRT5"/>
<protein>
    <submittedName>
        <fullName evidence="1">Disease resistance protein RGA2-like</fullName>
    </submittedName>
</protein>
<accession>A0A3L6RRT5</accession>
<gene>
    <name evidence="1" type="ORF">C2845_PM11G04790</name>
</gene>
<comment type="caution">
    <text evidence="1">The sequence shown here is derived from an EMBL/GenBank/DDBJ whole genome shotgun (WGS) entry which is preliminary data.</text>
</comment>
<reference evidence="2" key="1">
    <citation type="journal article" date="2019" name="Nat. Commun.">
        <title>The genome of broomcorn millet.</title>
        <authorList>
            <person name="Zou C."/>
            <person name="Miki D."/>
            <person name="Li D."/>
            <person name="Tang Q."/>
            <person name="Xiao L."/>
            <person name="Rajput S."/>
            <person name="Deng P."/>
            <person name="Jia W."/>
            <person name="Huang R."/>
            <person name="Zhang M."/>
            <person name="Sun Y."/>
            <person name="Hu J."/>
            <person name="Fu X."/>
            <person name="Schnable P.S."/>
            <person name="Li F."/>
            <person name="Zhang H."/>
            <person name="Feng B."/>
            <person name="Zhu X."/>
            <person name="Liu R."/>
            <person name="Schnable J.C."/>
            <person name="Zhu J.-K."/>
            <person name="Zhang H."/>
        </authorList>
    </citation>
    <scope>NUCLEOTIDE SEQUENCE [LARGE SCALE GENOMIC DNA]</scope>
</reference>
<dbReference type="OrthoDB" id="717574at2759"/>
<dbReference type="STRING" id="4540.A0A3L6RRT5"/>
<proteinExistence type="predicted"/>
<dbReference type="Proteomes" id="UP000275267">
    <property type="component" value="Unassembled WGS sequence"/>
</dbReference>
<evidence type="ECO:0000313" key="2">
    <source>
        <dbReference type="Proteomes" id="UP000275267"/>
    </source>
</evidence>